<proteinExistence type="predicted"/>
<dbReference type="OrthoDB" id="3035062at2"/>
<dbReference type="AlphaFoldDB" id="A0A9Q1UXK0"/>
<reference evidence="1 2" key="1">
    <citation type="submission" date="2015-07" db="EMBL/GenBank/DDBJ databases">
        <title>Draft genome sequences of 17 French Clostridium botulinum group III.</title>
        <authorList>
            <person name="Woudstra C."/>
            <person name="Le Marechal C."/>
            <person name="Souillard R."/>
            <person name="Bayon-Auboyer M.-H."/>
            <person name="Dessouter D."/>
            <person name="Fach P."/>
        </authorList>
    </citation>
    <scope>NUCLEOTIDE SEQUENCE [LARGE SCALE GENOMIC DNA]</scope>
    <source>
        <strain evidence="1 2">12LNRI-CD</strain>
        <plasmid evidence="1">p1BKT015925</plasmid>
    </source>
</reference>
<dbReference type="EMBL" id="LGVR01000060">
    <property type="protein sequence ID" value="KOA85022.1"/>
    <property type="molecule type" value="Genomic_DNA"/>
</dbReference>
<gene>
    <name evidence="1" type="ORF">ADU74_10150</name>
</gene>
<keyword evidence="1" id="KW-0614">Plasmid</keyword>
<geneLocation type="plasmid" evidence="1">
    <name>p1BKT015925</name>
</geneLocation>
<comment type="caution">
    <text evidence="1">The sequence shown here is derived from an EMBL/GenBank/DDBJ whole genome shotgun (WGS) entry which is preliminary data.</text>
</comment>
<dbReference type="Proteomes" id="UP000037540">
    <property type="component" value="Unassembled WGS sequence"/>
</dbReference>
<accession>A0A9Q1UXK0</accession>
<sequence>MKIQRWTSFNKKVYKLKIHKRGADNMEVVFHKTPEIQSALDKISAKLTLLTGKDNMVELDSNNPNHKDWYEDEE</sequence>
<evidence type="ECO:0000313" key="1">
    <source>
        <dbReference type="EMBL" id="KOA85022.1"/>
    </source>
</evidence>
<dbReference type="RefSeq" id="WP_013720916.1">
    <property type="nucleotide sequence ID" value="NZ_LGVP01000015.1"/>
</dbReference>
<evidence type="ECO:0000313" key="2">
    <source>
        <dbReference type="Proteomes" id="UP000037540"/>
    </source>
</evidence>
<organism evidence="1 2">
    <name type="scientific">Clostridium botulinum</name>
    <dbReference type="NCBI Taxonomy" id="1491"/>
    <lineage>
        <taxon>Bacteria</taxon>
        <taxon>Bacillati</taxon>
        <taxon>Bacillota</taxon>
        <taxon>Clostridia</taxon>
        <taxon>Eubacteriales</taxon>
        <taxon>Clostridiaceae</taxon>
        <taxon>Clostridium</taxon>
    </lineage>
</organism>
<name>A0A9Q1UXK0_CLOBO</name>
<protein>
    <submittedName>
        <fullName evidence="1">Uncharacterized protein</fullName>
    </submittedName>
</protein>